<dbReference type="Pfam" id="PF04111">
    <property type="entry name" value="APG6"/>
    <property type="match status" value="1"/>
</dbReference>
<feature type="coiled-coil region" evidence="2">
    <location>
        <begin position="257"/>
        <end position="291"/>
    </location>
</feature>
<feature type="domain" description="Atg6/beclin coiled-coil" evidence="5">
    <location>
        <begin position="213"/>
        <end position="337"/>
    </location>
</feature>
<dbReference type="PANTHER" id="PTHR12768:SF4">
    <property type="entry name" value="BECLIN-1"/>
    <property type="match status" value="1"/>
</dbReference>
<dbReference type="GO" id="GO:0030674">
    <property type="term" value="F:protein-macromolecule adaptor activity"/>
    <property type="evidence" value="ECO:0007669"/>
    <property type="project" value="TreeGrafter"/>
</dbReference>
<dbReference type="GO" id="GO:0006995">
    <property type="term" value="P:cellular response to nitrogen starvation"/>
    <property type="evidence" value="ECO:0007669"/>
    <property type="project" value="TreeGrafter"/>
</dbReference>
<dbReference type="GO" id="GO:0043548">
    <property type="term" value="F:phosphatidylinositol 3-kinase binding"/>
    <property type="evidence" value="ECO:0007669"/>
    <property type="project" value="TreeGrafter"/>
</dbReference>
<feature type="domain" description="Atg6 BARA" evidence="4">
    <location>
        <begin position="344"/>
        <end position="520"/>
    </location>
</feature>
<reference evidence="6 7" key="1">
    <citation type="submission" date="2010-05" db="EMBL/GenBank/DDBJ databases">
        <title>The Genome Sequence of Thecamonas trahens ATCC 50062.</title>
        <authorList>
            <consortium name="The Broad Institute Genome Sequencing Platform"/>
            <person name="Russ C."/>
            <person name="Cuomo C."/>
            <person name="Shea T."/>
            <person name="Young S.K."/>
            <person name="Zeng Q."/>
            <person name="Koehrsen M."/>
            <person name="Haas B."/>
            <person name="Borodovsky M."/>
            <person name="Guigo R."/>
            <person name="Alvarado L."/>
            <person name="Berlin A."/>
            <person name="Bochicchio J."/>
            <person name="Borenstein D."/>
            <person name="Chapman S."/>
            <person name="Chen Z."/>
            <person name="Freedman E."/>
            <person name="Gellesch M."/>
            <person name="Goldberg J."/>
            <person name="Griggs A."/>
            <person name="Gujja S."/>
            <person name="Heilman E."/>
            <person name="Heiman D."/>
            <person name="Hepburn T."/>
            <person name="Howarth C."/>
            <person name="Jen D."/>
            <person name="Larson L."/>
            <person name="Mehta T."/>
            <person name="Park D."/>
            <person name="Pearson M."/>
            <person name="Roberts A."/>
            <person name="Saif S."/>
            <person name="Shenoy N."/>
            <person name="Sisk P."/>
            <person name="Stolte C."/>
            <person name="Sykes S."/>
            <person name="Thomson T."/>
            <person name="Walk T."/>
            <person name="White J."/>
            <person name="Yandava C."/>
            <person name="Burger G."/>
            <person name="Gray M.W."/>
            <person name="Holland P.W.H."/>
            <person name="King N."/>
            <person name="Lang F.B.F."/>
            <person name="Roger A.J."/>
            <person name="Ruiz-Trillo I."/>
            <person name="Lander E."/>
            <person name="Nusbaum C."/>
        </authorList>
    </citation>
    <scope>NUCLEOTIDE SEQUENCE [LARGE SCALE GENOMIC DNA]</scope>
    <source>
        <strain evidence="6 7">ATCC 50062</strain>
    </source>
</reference>
<feature type="region of interest" description="Disordered" evidence="3">
    <location>
        <begin position="1"/>
        <end position="46"/>
    </location>
</feature>
<evidence type="ECO:0000259" key="4">
    <source>
        <dbReference type="Pfam" id="PF04111"/>
    </source>
</evidence>
<gene>
    <name evidence="6" type="ORF">AMSG_05143</name>
</gene>
<name>A0A0L0DAA7_THETB</name>
<dbReference type="EMBL" id="GL349453">
    <property type="protein sequence ID" value="KNC49165.1"/>
    <property type="molecule type" value="Genomic_DNA"/>
</dbReference>
<evidence type="ECO:0000256" key="3">
    <source>
        <dbReference type="SAM" id="MobiDB-lite"/>
    </source>
</evidence>
<comment type="similarity">
    <text evidence="1">Belongs to the beclin family.</text>
</comment>
<dbReference type="InterPro" id="IPR040455">
    <property type="entry name" value="Atg6_BARA"/>
</dbReference>
<dbReference type="GO" id="GO:0045324">
    <property type="term" value="P:late endosome to vacuole transport"/>
    <property type="evidence" value="ECO:0007669"/>
    <property type="project" value="TreeGrafter"/>
</dbReference>
<dbReference type="RefSeq" id="XP_013758186.1">
    <property type="nucleotide sequence ID" value="XM_013902732.1"/>
</dbReference>
<dbReference type="STRING" id="461836.A0A0L0DAA7"/>
<dbReference type="GO" id="GO:0000045">
    <property type="term" value="P:autophagosome assembly"/>
    <property type="evidence" value="ECO:0007669"/>
    <property type="project" value="TreeGrafter"/>
</dbReference>
<keyword evidence="2" id="KW-0175">Coiled coil</keyword>
<dbReference type="InterPro" id="IPR038274">
    <property type="entry name" value="Atg6/Beclin_C_sf"/>
</dbReference>
<dbReference type="eggNOG" id="KOG2751">
    <property type="taxonomic scope" value="Eukaryota"/>
</dbReference>
<dbReference type="Gene3D" id="1.10.418.40">
    <property type="entry name" value="Autophagy protein 6/Beclin 1"/>
    <property type="match status" value="1"/>
</dbReference>
<evidence type="ECO:0000256" key="1">
    <source>
        <dbReference type="ARBA" id="ARBA00005965"/>
    </source>
</evidence>
<organism evidence="6 7">
    <name type="scientific">Thecamonas trahens ATCC 50062</name>
    <dbReference type="NCBI Taxonomy" id="461836"/>
    <lineage>
        <taxon>Eukaryota</taxon>
        <taxon>Apusozoa</taxon>
        <taxon>Apusomonadida</taxon>
        <taxon>Apusomonadidae</taxon>
        <taxon>Thecamonas</taxon>
    </lineage>
</organism>
<protein>
    <submittedName>
        <fullName evidence="6">Beclin-1</fullName>
    </submittedName>
</protein>
<dbReference type="InterPro" id="IPR007243">
    <property type="entry name" value="Atg6/Beclin"/>
</dbReference>
<accession>A0A0L0DAA7</accession>
<dbReference type="PANTHER" id="PTHR12768">
    <property type="entry name" value="BECLIN 1"/>
    <property type="match status" value="1"/>
</dbReference>
<keyword evidence="7" id="KW-1185">Reference proteome</keyword>
<dbReference type="InterPro" id="IPR041691">
    <property type="entry name" value="Atg6/beclin_CC"/>
</dbReference>
<proteinExistence type="inferred from homology"/>
<evidence type="ECO:0000259" key="5">
    <source>
        <dbReference type="Pfam" id="PF17675"/>
    </source>
</evidence>
<dbReference type="AlphaFoldDB" id="A0A0L0DAA7"/>
<evidence type="ECO:0000313" key="7">
    <source>
        <dbReference type="Proteomes" id="UP000054408"/>
    </source>
</evidence>
<dbReference type="GO" id="GO:0000423">
    <property type="term" value="P:mitophagy"/>
    <property type="evidence" value="ECO:0007669"/>
    <property type="project" value="TreeGrafter"/>
</dbReference>
<dbReference type="Gene3D" id="6.10.250.3110">
    <property type="match status" value="1"/>
</dbReference>
<dbReference type="GO" id="GO:0034271">
    <property type="term" value="C:phosphatidylinositol 3-kinase complex, class III, type I"/>
    <property type="evidence" value="ECO:0007669"/>
    <property type="project" value="TreeGrafter"/>
</dbReference>
<dbReference type="GeneID" id="25564616"/>
<dbReference type="Pfam" id="PF17675">
    <property type="entry name" value="APG6_N"/>
    <property type="match status" value="1"/>
</dbReference>
<dbReference type="OrthoDB" id="20368at2759"/>
<evidence type="ECO:0000313" key="6">
    <source>
        <dbReference type="EMBL" id="KNC49165.1"/>
    </source>
</evidence>
<evidence type="ECO:0000256" key="2">
    <source>
        <dbReference type="SAM" id="Coils"/>
    </source>
</evidence>
<dbReference type="Proteomes" id="UP000054408">
    <property type="component" value="Unassembled WGS sequence"/>
</dbReference>
<sequence>MASVARDSSDGQGDGVAIADHRRPAVGVSVPTTGGEPGGGPGVAGSVAAVAAPSPASVLGSWGTPVSHSPSAGVHWTDTPSPGGTSGLAGSAFGASAAPPRVDVFACQHCKRPVHVHDSLLSLELVPRPGVSREDEASETAGASSGELPKLSLLAVLDDDIEEYVVVDDEVACAVDHNDARPLLAPVASFADKLGRVGRIFELASLQSDDEHPMCRECAGGVVARLQMQIDAAGRTRDAYAGYLRRELAAAADSKDEAAYAAELAALEVEEAELERELAAAEAEAAAVAGETAVVEAQVSELDGLEASFWLEYNAFQESVLEFEARRLSVENATEVAYAALKELQMTNVYNDTFHIWFEGQFATINTFRLGRLPSVPVSWNEINAAWGQAALLLWTLAGKTSFTFTAYTLKPMGSFSRIYRNDKPNHSGFELFGSTSGFSKRLLGNRSFDKAMAAFLVCLKELGDHIESIDPNFRVPYQIEGATIDSLSIKLATFSAVESWTKACKKTLTNLKWMLAWVAKRE</sequence>
<dbReference type="GO" id="GO:0000407">
    <property type="term" value="C:phagophore assembly site"/>
    <property type="evidence" value="ECO:0007669"/>
    <property type="project" value="TreeGrafter"/>
</dbReference>
<dbReference type="OMA" id="YMSETRE"/>
<dbReference type="GO" id="GO:0034272">
    <property type="term" value="C:phosphatidylinositol 3-kinase complex, class III, type II"/>
    <property type="evidence" value="ECO:0007669"/>
    <property type="project" value="TreeGrafter"/>
</dbReference>